<dbReference type="EMBL" id="CP063849">
    <property type="protein sequence ID" value="QOY89661.1"/>
    <property type="molecule type" value="Genomic_DNA"/>
</dbReference>
<organism evidence="2 3">
    <name type="scientific">Paludibaculum fermentans</name>
    <dbReference type="NCBI Taxonomy" id="1473598"/>
    <lineage>
        <taxon>Bacteria</taxon>
        <taxon>Pseudomonadati</taxon>
        <taxon>Acidobacteriota</taxon>
        <taxon>Terriglobia</taxon>
        <taxon>Bryobacterales</taxon>
        <taxon>Bryobacteraceae</taxon>
        <taxon>Paludibaculum</taxon>
    </lineage>
</organism>
<dbReference type="AlphaFoldDB" id="A0A7S7SMM9"/>
<keyword evidence="3" id="KW-1185">Reference proteome</keyword>
<dbReference type="GO" id="GO:0016779">
    <property type="term" value="F:nucleotidyltransferase activity"/>
    <property type="evidence" value="ECO:0007669"/>
    <property type="project" value="UniProtKB-ARBA"/>
</dbReference>
<sequence>MGRPKPLLEFHGETFLDRQIALFRAVCAPVVAVLGHAAPEIAAGLLNADLATLVLNPQPARGQLSSLQCGLRALPPCSSVFFLPIDSPGVQPGTLRRLLAALHSSPESDIVIPRHSGRRGHPVLMRYTLIPEFLALAPSATAREVVHAHLGTTLYVDVDDPAIHLDIDDPAAYQALLAEVRP</sequence>
<dbReference type="Gene3D" id="3.90.550.10">
    <property type="entry name" value="Spore Coat Polysaccharide Biosynthesis Protein SpsA, Chain A"/>
    <property type="match status" value="1"/>
</dbReference>
<dbReference type="InterPro" id="IPR029044">
    <property type="entry name" value="Nucleotide-diphossugar_trans"/>
</dbReference>
<dbReference type="KEGG" id="pfer:IRI77_06825"/>
<dbReference type="CDD" id="cd04182">
    <property type="entry name" value="GT_2_like_f"/>
    <property type="match status" value="1"/>
</dbReference>
<protein>
    <submittedName>
        <fullName evidence="2">Nucleotidyltransferase family protein</fullName>
    </submittedName>
</protein>
<feature type="domain" description="MobA-like NTP transferase" evidence="1">
    <location>
        <begin position="1"/>
        <end position="149"/>
    </location>
</feature>
<evidence type="ECO:0000313" key="3">
    <source>
        <dbReference type="Proteomes" id="UP000593892"/>
    </source>
</evidence>
<dbReference type="PANTHER" id="PTHR43777:SF1">
    <property type="entry name" value="MOLYBDENUM COFACTOR CYTIDYLYLTRANSFERASE"/>
    <property type="match status" value="1"/>
</dbReference>
<reference evidence="2 3" key="1">
    <citation type="submission" date="2020-10" db="EMBL/GenBank/DDBJ databases">
        <title>Complete genome sequence of Paludibaculum fermentans P105T, a facultatively anaerobic acidobacterium capable of dissimilatory Fe(III) reduction.</title>
        <authorList>
            <person name="Dedysh S.N."/>
            <person name="Beletsky A.V."/>
            <person name="Kulichevskaya I.S."/>
            <person name="Mardanov A.V."/>
            <person name="Ravin N.V."/>
        </authorList>
    </citation>
    <scope>NUCLEOTIDE SEQUENCE [LARGE SCALE GENOMIC DNA]</scope>
    <source>
        <strain evidence="2 3">P105</strain>
    </source>
</reference>
<gene>
    <name evidence="2" type="ORF">IRI77_06825</name>
</gene>
<dbReference type="Pfam" id="PF12804">
    <property type="entry name" value="NTP_transf_3"/>
    <property type="match status" value="1"/>
</dbReference>
<evidence type="ECO:0000313" key="2">
    <source>
        <dbReference type="EMBL" id="QOY89661.1"/>
    </source>
</evidence>
<accession>A0A7S7SMM9</accession>
<name>A0A7S7SMM9_PALFE</name>
<dbReference type="SUPFAM" id="SSF53448">
    <property type="entry name" value="Nucleotide-diphospho-sugar transferases"/>
    <property type="match status" value="1"/>
</dbReference>
<dbReference type="Proteomes" id="UP000593892">
    <property type="component" value="Chromosome"/>
</dbReference>
<keyword evidence="2" id="KW-0808">Transferase</keyword>
<proteinExistence type="predicted"/>
<dbReference type="InterPro" id="IPR025877">
    <property type="entry name" value="MobA-like_NTP_Trfase"/>
</dbReference>
<evidence type="ECO:0000259" key="1">
    <source>
        <dbReference type="Pfam" id="PF12804"/>
    </source>
</evidence>
<dbReference type="PANTHER" id="PTHR43777">
    <property type="entry name" value="MOLYBDENUM COFACTOR CYTIDYLYLTRANSFERASE"/>
    <property type="match status" value="1"/>
</dbReference>